<dbReference type="InterPro" id="IPR001522">
    <property type="entry name" value="FADS-1_CS"/>
</dbReference>
<feature type="region of interest" description="Disordered" evidence="14">
    <location>
        <begin position="1"/>
        <end position="54"/>
    </location>
</feature>
<dbReference type="InterPro" id="IPR039261">
    <property type="entry name" value="FNR_nucleotide-bd"/>
</dbReference>
<evidence type="ECO:0000256" key="4">
    <source>
        <dbReference type="ARBA" id="ARBA00022692"/>
    </source>
</evidence>
<feature type="transmembrane region" description="Helical" evidence="15">
    <location>
        <begin position="211"/>
        <end position="232"/>
    </location>
</feature>
<evidence type="ECO:0000256" key="13">
    <source>
        <dbReference type="RuleBase" id="RU000581"/>
    </source>
</evidence>
<dbReference type="InterPro" id="IPR015876">
    <property type="entry name" value="Acyl-CoA_DS"/>
</dbReference>
<dbReference type="AlphaFoldDB" id="A0A6G1S999"/>
<dbReference type="EMBL" id="GGYP01002197">
    <property type="protein sequence ID" value="MDE46968.1"/>
    <property type="molecule type" value="Transcribed_RNA"/>
</dbReference>
<evidence type="ECO:0000256" key="1">
    <source>
        <dbReference type="ARBA" id="ARBA00004141"/>
    </source>
</evidence>
<reference evidence="17" key="1">
    <citation type="submission" date="2018-10" db="EMBL/GenBank/DDBJ databases">
        <title>Transcriptome assembly of Aceria tosichella (Wheat curl mite) Type 2.</title>
        <authorList>
            <person name="Scully E.D."/>
            <person name="Geib S.M."/>
            <person name="Palmer N.A."/>
            <person name="Gupta A.K."/>
            <person name="Sarath G."/>
            <person name="Tatineni S."/>
        </authorList>
    </citation>
    <scope>NUCLEOTIDE SEQUENCE</scope>
    <source>
        <strain evidence="17">LincolnNE</strain>
    </source>
</reference>
<evidence type="ECO:0000256" key="11">
    <source>
        <dbReference type="ARBA" id="ARBA00023136"/>
    </source>
</evidence>
<proteinExistence type="inferred from homology"/>
<keyword evidence="8 13" id="KW-0560">Oxidoreductase</keyword>
<feature type="transmembrane region" description="Helical" evidence="15">
    <location>
        <begin position="95"/>
        <end position="114"/>
    </location>
</feature>
<evidence type="ECO:0000256" key="15">
    <source>
        <dbReference type="SAM" id="Phobius"/>
    </source>
</evidence>
<comment type="cofactor">
    <cofactor evidence="13">
        <name>Fe(2+)</name>
        <dbReference type="ChEBI" id="CHEBI:29033"/>
    </cofactor>
</comment>
<organism evidence="17">
    <name type="scientific">Aceria tosichella</name>
    <name type="common">wheat curl mite</name>
    <dbReference type="NCBI Taxonomy" id="561515"/>
    <lineage>
        <taxon>Eukaryota</taxon>
        <taxon>Metazoa</taxon>
        <taxon>Ecdysozoa</taxon>
        <taxon>Arthropoda</taxon>
        <taxon>Chelicerata</taxon>
        <taxon>Arachnida</taxon>
        <taxon>Acari</taxon>
        <taxon>Acariformes</taxon>
        <taxon>Trombidiformes</taxon>
        <taxon>Prostigmata</taxon>
        <taxon>Eupodina</taxon>
        <taxon>Eriophyoidea</taxon>
        <taxon>Eriophyidae</taxon>
        <taxon>Eriophyinae</taxon>
        <taxon>Aceriini</taxon>
        <taxon>Aceria</taxon>
    </lineage>
</organism>
<keyword evidence="7 15" id="KW-1133">Transmembrane helix</keyword>
<feature type="transmembrane region" description="Helical" evidence="15">
    <location>
        <begin position="238"/>
        <end position="258"/>
    </location>
</feature>
<dbReference type="PANTHER" id="PTHR11351">
    <property type="entry name" value="ACYL-COA DESATURASE"/>
    <property type="match status" value="1"/>
</dbReference>
<keyword evidence="5" id="KW-0479">Metal-binding</keyword>
<dbReference type="CDD" id="cd03505">
    <property type="entry name" value="Delta9-FADS-like"/>
    <property type="match status" value="1"/>
</dbReference>
<dbReference type="InterPro" id="IPR005804">
    <property type="entry name" value="FA_desaturase_dom"/>
</dbReference>
<dbReference type="GO" id="GO:0004768">
    <property type="term" value="F:stearoyl-CoA 9-desaturase activity"/>
    <property type="evidence" value="ECO:0007669"/>
    <property type="project" value="TreeGrafter"/>
</dbReference>
<accession>A0A6G1S999</accession>
<evidence type="ECO:0000256" key="2">
    <source>
        <dbReference type="ARBA" id="ARBA00009295"/>
    </source>
</evidence>
<dbReference type="PROSITE" id="PS00476">
    <property type="entry name" value="FATTY_ACID_DESATUR_1"/>
    <property type="match status" value="1"/>
</dbReference>
<dbReference type="SUPFAM" id="SSF52343">
    <property type="entry name" value="Ferredoxin reductase-like, C-terminal NADP-linked domain"/>
    <property type="match status" value="1"/>
</dbReference>
<gene>
    <name evidence="17" type="primary">SCD5_1</name>
    <name evidence="17" type="ORF">g.3798</name>
</gene>
<evidence type="ECO:0000259" key="16">
    <source>
        <dbReference type="Pfam" id="PF00487"/>
    </source>
</evidence>
<evidence type="ECO:0000256" key="12">
    <source>
        <dbReference type="ARBA" id="ARBA00023160"/>
    </source>
</evidence>
<dbReference type="PRINTS" id="PR00075">
    <property type="entry name" value="FACDDSATRASE"/>
</dbReference>
<dbReference type="GO" id="GO:0005789">
    <property type="term" value="C:endoplasmic reticulum membrane"/>
    <property type="evidence" value="ECO:0007669"/>
    <property type="project" value="TreeGrafter"/>
</dbReference>
<dbReference type="Pfam" id="PF00487">
    <property type="entry name" value="FA_desaturase"/>
    <property type="match status" value="1"/>
</dbReference>
<evidence type="ECO:0000256" key="9">
    <source>
        <dbReference type="ARBA" id="ARBA00023004"/>
    </source>
</evidence>
<keyword evidence="10" id="KW-0443">Lipid metabolism</keyword>
<evidence type="ECO:0000256" key="3">
    <source>
        <dbReference type="ARBA" id="ARBA00022516"/>
    </source>
</evidence>
<dbReference type="GO" id="GO:0005506">
    <property type="term" value="F:iron ion binding"/>
    <property type="evidence" value="ECO:0007669"/>
    <property type="project" value="TreeGrafter"/>
</dbReference>
<evidence type="ECO:0000256" key="8">
    <source>
        <dbReference type="ARBA" id="ARBA00023002"/>
    </source>
</evidence>
<evidence type="ECO:0000256" key="7">
    <source>
        <dbReference type="ARBA" id="ARBA00022989"/>
    </source>
</evidence>
<keyword evidence="12 13" id="KW-0275">Fatty acid biosynthesis</keyword>
<comment type="similarity">
    <text evidence="2 13">Belongs to the fatty acid desaturase type 1 family.</text>
</comment>
<comment type="domain">
    <text evidence="13">The histidine box domains are involved in binding the catalytic metal ions.</text>
</comment>
<keyword evidence="3 13" id="KW-0444">Lipid biosynthesis</keyword>
<keyword evidence="9" id="KW-0408">Iron</keyword>
<keyword evidence="6" id="KW-0276">Fatty acid metabolism</keyword>
<evidence type="ECO:0000256" key="14">
    <source>
        <dbReference type="SAM" id="MobiDB-lite"/>
    </source>
</evidence>
<dbReference type="PANTHER" id="PTHR11351:SF31">
    <property type="entry name" value="DESATURASE 1, ISOFORM A-RELATED"/>
    <property type="match status" value="1"/>
</dbReference>
<comment type="subcellular location">
    <subcellularLocation>
        <location evidence="1">Membrane</location>
        <topology evidence="1">Multi-pass membrane protein</topology>
    </subcellularLocation>
</comment>
<keyword evidence="11 15" id="KW-0472">Membrane</keyword>
<evidence type="ECO:0000256" key="5">
    <source>
        <dbReference type="ARBA" id="ARBA00022723"/>
    </source>
</evidence>
<evidence type="ECO:0000256" key="10">
    <source>
        <dbReference type="ARBA" id="ARBA00023098"/>
    </source>
</evidence>
<feature type="transmembrane region" description="Helical" evidence="15">
    <location>
        <begin position="64"/>
        <end position="83"/>
    </location>
</feature>
<feature type="compositionally biased region" description="Basic and acidic residues" evidence="14">
    <location>
        <begin position="1"/>
        <end position="20"/>
    </location>
</feature>
<name>A0A6G1S999_9ACAR</name>
<keyword evidence="4 13" id="KW-0812">Transmembrane</keyword>
<feature type="compositionally biased region" description="Polar residues" evidence="14">
    <location>
        <begin position="33"/>
        <end position="54"/>
    </location>
</feature>
<feature type="domain" description="Fatty acid desaturase" evidence="16">
    <location>
        <begin position="92"/>
        <end position="299"/>
    </location>
</feature>
<evidence type="ECO:0000313" key="17">
    <source>
        <dbReference type="EMBL" id="MDE46968.1"/>
    </source>
</evidence>
<dbReference type="GO" id="GO:0006636">
    <property type="term" value="P:unsaturated fatty acid biosynthetic process"/>
    <property type="evidence" value="ECO:0007669"/>
    <property type="project" value="TreeGrafter"/>
</dbReference>
<evidence type="ECO:0000256" key="6">
    <source>
        <dbReference type="ARBA" id="ARBA00022832"/>
    </source>
</evidence>
<protein>
    <submittedName>
        <fullName evidence="17">Stearoyl-CoA desaturase 5</fullName>
    </submittedName>
</protein>
<sequence>MPPRVELVERNLELRDHHQGDQLSKQQQDKSQPDNNTSPLSAPTTANEQNKQDDTTNYQYRVQIVWRNVILMSLLHLGALMGLRQCFVSAQWKTIVAAYLLYVAGGTGITAGAHRLWAHRSYKAKWPLRLLLAAMQSLAFENSIYEWSRDHRVHHKYSETDADPHNAIRGFFFAHMGWLLCRKHPEVKIRGKQIDLSDLVADPIVRFQHRYYLACVAVFCFIVPTLIPYMLWGETLYNSFYICALLRYVITLHATWLVNSAAHMWGRRPYDKNINPSENRGVSFWALGEGFHNYHHTFPWDYATSELGYDLNTTKMFIDFFAYIGWAYERKVVSPDMIKQRKLRTGDTPVFGPYGPHNY</sequence>